<reference evidence="7" key="1">
    <citation type="submission" date="2025-08" db="UniProtKB">
        <authorList>
            <consortium name="RefSeq"/>
        </authorList>
    </citation>
    <scope>IDENTIFICATION</scope>
    <source>
        <tissue evidence="7">Blood</tissue>
    </source>
</reference>
<evidence type="ECO:0000313" key="6">
    <source>
        <dbReference type="Proteomes" id="UP001652662"/>
    </source>
</evidence>
<feature type="domain" description="Ig-like" evidence="5">
    <location>
        <begin position="73"/>
        <end position="144"/>
    </location>
</feature>
<evidence type="ECO:0000313" key="7">
    <source>
        <dbReference type="RefSeq" id="XP_070442998.1"/>
    </source>
</evidence>
<keyword evidence="3" id="KW-0812">Transmembrane</keyword>
<feature type="signal peptide" evidence="4">
    <location>
        <begin position="1"/>
        <end position="32"/>
    </location>
</feature>
<protein>
    <submittedName>
        <fullName evidence="7">Embigin isoform X1</fullName>
    </submittedName>
</protein>
<dbReference type="PROSITE" id="PS50835">
    <property type="entry name" value="IG_LIKE"/>
    <property type="match status" value="2"/>
</dbReference>
<dbReference type="PANTHER" id="PTHR10075">
    <property type="entry name" value="BASIGIN RELATED"/>
    <property type="match status" value="1"/>
</dbReference>
<proteinExistence type="predicted"/>
<feature type="region of interest" description="Disordered" evidence="2">
    <location>
        <begin position="316"/>
        <end position="355"/>
    </location>
</feature>
<evidence type="ECO:0000256" key="2">
    <source>
        <dbReference type="SAM" id="MobiDB-lite"/>
    </source>
</evidence>
<dbReference type="SUPFAM" id="SSF48726">
    <property type="entry name" value="Immunoglobulin"/>
    <property type="match status" value="2"/>
</dbReference>
<gene>
    <name evidence="7" type="primary">EMB</name>
</gene>
<evidence type="ECO:0000259" key="5">
    <source>
        <dbReference type="PROSITE" id="PS50835"/>
    </source>
</evidence>
<keyword evidence="6" id="KW-1185">Reference proteome</keyword>
<feature type="compositionally biased region" description="Basic and acidic residues" evidence="2">
    <location>
        <begin position="319"/>
        <end position="336"/>
    </location>
</feature>
<keyword evidence="4" id="KW-0732">Signal</keyword>
<keyword evidence="1" id="KW-0393">Immunoglobulin domain</keyword>
<dbReference type="SMART" id="SM00409">
    <property type="entry name" value="IG"/>
    <property type="match status" value="2"/>
</dbReference>
<dbReference type="GeneID" id="103544293"/>
<evidence type="ECO:0000256" key="3">
    <source>
        <dbReference type="SAM" id="Phobius"/>
    </source>
</evidence>
<keyword evidence="3" id="KW-0472">Membrane</keyword>
<organism evidence="6 7">
    <name type="scientific">Equus przewalskii</name>
    <name type="common">Przewalski's horse</name>
    <name type="synonym">Equus caballus przewalskii</name>
    <dbReference type="NCBI Taxonomy" id="9798"/>
    <lineage>
        <taxon>Eukaryota</taxon>
        <taxon>Metazoa</taxon>
        <taxon>Chordata</taxon>
        <taxon>Craniata</taxon>
        <taxon>Vertebrata</taxon>
        <taxon>Euteleostomi</taxon>
        <taxon>Mammalia</taxon>
        <taxon>Eutheria</taxon>
        <taxon>Laurasiatheria</taxon>
        <taxon>Perissodactyla</taxon>
        <taxon>Equidae</taxon>
        <taxon>Equus</taxon>
    </lineage>
</organism>
<sequence>MRALPGPGGPRAPAPLLLLLLCLLAAARPSWADGHPSASPVTSLPVREEMMAKYSNLPLESHNISLTEHSDVPVEKNITLQRPSNVELICQFTTSGDLNLVNVTWKKDDELLESNYMINITGSIMYTLYTVTIINSKQMGSYSCFFEEEKEQRGTFNFKVPELHGKNKPLITYVGDSTVLICKCQDCAPLNWTWYSSNGSVQRPKGSQILYIPVKELMAIRRANKKNVPLDVQMNDKYVINGTNANETRLKIMHISEEDQGSYWCHAVFQLGESEERLQLVVLSYLVPLKPFLGIIAEVVLLVAIILLCEMYTQKKKKQPDDGKEFKQMEQLKSDDSNGIENNATRHRKNESVSQ</sequence>
<name>A0ABM4LRD2_EQUPR</name>
<dbReference type="InterPro" id="IPR007110">
    <property type="entry name" value="Ig-like_dom"/>
</dbReference>
<accession>A0ABM4LRD2</accession>
<feature type="chain" id="PRO_5046097539" evidence="4">
    <location>
        <begin position="33"/>
        <end position="355"/>
    </location>
</feature>
<dbReference type="InterPro" id="IPR003599">
    <property type="entry name" value="Ig_sub"/>
</dbReference>
<dbReference type="RefSeq" id="XP_070442998.1">
    <property type="nucleotide sequence ID" value="XM_070586897.1"/>
</dbReference>
<evidence type="ECO:0000256" key="1">
    <source>
        <dbReference type="ARBA" id="ARBA00023319"/>
    </source>
</evidence>
<dbReference type="CDD" id="cd00096">
    <property type="entry name" value="Ig"/>
    <property type="match status" value="1"/>
</dbReference>
<dbReference type="Proteomes" id="UP001652662">
    <property type="component" value="Chromosome 20"/>
</dbReference>
<feature type="transmembrane region" description="Helical" evidence="3">
    <location>
        <begin position="292"/>
        <end position="309"/>
    </location>
</feature>
<dbReference type="Gene3D" id="2.60.40.10">
    <property type="entry name" value="Immunoglobulins"/>
    <property type="match status" value="2"/>
</dbReference>
<evidence type="ECO:0000256" key="4">
    <source>
        <dbReference type="SAM" id="SignalP"/>
    </source>
</evidence>
<dbReference type="PANTHER" id="PTHR10075:SF4">
    <property type="entry name" value="EMBIGIN"/>
    <property type="match status" value="1"/>
</dbReference>
<keyword evidence="3" id="KW-1133">Transmembrane helix</keyword>
<dbReference type="InterPro" id="IPR013783">
    <property type="entry name" value="Ig-like_fold"/>
</dbReference>
<dbReference type="InterPro" id="IPR036179">
    <property type="entry name" value="Ig-like_dom_sf"/>
</dbReference>
<feature type="domain" description="Ig-like" evidence="5">
    <location>
        <begin position="161"/>
        <end position="281"/>
    </location>
</feature>